<organism evidence="1">
    <name type="scientific">Lotus japonicus</name>
    <name type="common">Lotus corniculatus var. japonicus</name>
    <dbReference type="NCBI Taxonomy" id="34305"/>
    <lineage>
        <taxon>Eukaryota</taxon>
        <taxon>Viridiplantae</taxon>
        <taxon>Streptophyta</taxon>
        <taxon>Embryophyta</taxon>
        <taxon>Tracheophyta</taxon>
        <taxon>Spermatophyta</taxon>
        <taxon>Magnoliopsida</taxon>
        <taxon>eudicotyledons</taxon>
        <taxon>Gunneridae</taxon>
        <taxon>Pentapetalae</taxon>
        <taxon>rosids</taxon>
        <taxon>fabids</taxon>
        <taxon>Fabales</taxon>
        <taxon>Fabaceae</taxon>
        <taxon>Papilionoideae</taxon>
        <taxon>50 kb inversion clade</taxon>
        <taxon>NPAAA clade</taxon>
        <taxon>Hologalegina</taxon>
        <taxon>robinioid clade</taxon>
        <taxon>Loteae</taxon>
        <taxon>Lotus</taxon>
    </lineage>
</organism>
<accession>I3S0P2</accession>
<reference evidence="1" key="1">
    <citation type="submission" date="2012-05" db="EMBL/GenBank/DDBJ databases">
        <authorList>
            <person name="Krishnakumar V."/>
            <person name="Cheung F."/>
            <person name="Xiao Y."/>
            <person name="Chan A."/>
            <person name="Moskal W.A."/>
            <person name="Town C.D."/>
        </authorList>
    </citation>
    <scope>NUCLEOTIDE SEQUENCE</scope>
</reference>
<protein>
    <submittedName>
        <fullName evidence="1">Uncharacterized protein</fullName>
    </submittedName>
</protein>
<proteinExistence type="evidence at transcript level"/>
<name>I3S0P2_LOTJA</name>
<dbReference type="AlphaFoldDB" id="I3S0P2"/>
<sequence>MTCCCCSGGKELNCSGVRFNTCCSKTDSTSGGSWG</sequence>
<evidence type="ECO:0000313" key="1">
    <source>
        <dbReference type="EMBL" id="AFK33834.1"/>
    </source>
</evidence>
<dbReference type="EMBL" id="BT134039">
    <property type="protein sequence ID" value="AFK33834.1"/>
    <property type="molecule type" value="mRNA"/>
</dbReference>